<evidence type="ECO:0000256" key="1">
    <source>
        <dbReference type="ARBA" id="ARBA00022722"/>
    </source>
</evidence>
<dbReference type="InterPro" id="IPR002716">
    <property type="entry name" value="PIN_dom"/>
</dbReference>
<dbReference type="SUPFAM" id="SSF88723">
    <property type="entry name" value="PIN domain-like"/>
    <property type="match status" value="1"/>
</dbReference>
<evidence type="ECO:0000256" key="3">
    <source>
        <dbReference type="ARBA" id="ARBA00022801"/>
    </source>
</evidence>
<dbReference type="Proteomes" id="UP000293995">
    <property type="component" value="Chromosome"/>
</dbReference>
<keyword evidence="7" id="KW-1185">Reference proteome</keyword>
<dbReference type="Pfam" id="PF01850">
    <property type="entry name" value="PIN"/>
    <property type="match status" value="1"/>
</dbReference>
<evidence type="ECO:0000259" key="5">
    <source>
        <dbReference type="Pfam" id="PF01850"/>
    </source>
</evidence>
<accession>A0A4P6EG52</accession>
<keyword evidence="1" id="KW-0540">Nuclease</keyword>
<evidence type="ECO:0000256" key="2">
    <source>
        <dbReference type="ARBA" id="ARBA00022723"/>
    </source>
</evidence>
<proteinExistence type="predicted"/>
<dbReference type="Gene3D" id="3.40.50.1010">
    <property type="entry name" value="5'-nuclease"/>
    <property type="match status" value="1"/>
</dbReference>
<dbReference type="AlphaFoldDB" id="A0A4P6EG52"/>
<sequence>MGIRRRDRRAARSRTRPSCAACRAERGACRPTRRRRATWTRRAMTELIAFDADVLIYAADRAHPLGTKVVRLFEQSGTPAGIGSVLLLPEMLAKPLRADPHSEEVAALAGVLSRLDLRPFDEQTARLAVALSVAYALRAADAAHLATAVAAGADVFLTNNRKDFSPTISEIDIVYPADL</sequence>
<dbReference type="GO" id="GO:0004518">
    <property type="term" value="F:nuclease activity"/>
    <property type="evidence" value="ECO:0007669"/>
    <property type="project" value="UniProtKB-KW"/>
</dbReference>
<keyword evidence="2" id="KW-0479">Metal-binding</keyword>
<gene>
    <name evidence="6" type="ORF">ET475_09145</name>
</gene>
<reference evidence="6 7" key="1">
    <citation type="submission" date="2019-01" db="EMBL/GenBank/DDBJ databases">
        <title>Genome sequencing of strain DFW100M-13.</title>
        <authorList>
            <person name="Heo J."/>
            <person name="Kim S.-J."/>
            <person name="Kim J.-S."/>
            <person name="Hong S.-B."/>
            <person name="Kwon S.-W."/>
        </authorList>
    </citation>
    <scope>NUCLEOTIDE SEQUENCE [LARGE SCALE GENOMIC DNA]</scope>
    <source>
        <strain evidence="6 7">DFW100M-13</strain>
    </source>
</reference>
<keyword evidence="4" id="KW-0460">Magnesium</keyword>
<evidence type="ECO:0000256" key="4">
    <source>
        <dbReference type="ARBA" id="ARBA00022842"/>
    </source>
</evidence>
<keyword evidence="3" id="KW-0378">Hydrolase</keyword>
<dbReference type="EMBL" id="CP035494">
    <property type="protein sequence ID" value="QAY60139.1"/>
    <property type="molecule type" value="Genomic_DNA"/>
</dbReference>
<evidence type="ECO:0000313" key="6">
    <source>
        <dbReference type="EMBL" id="QAY60139.1"/>
    </source>
</evidence>
<feature type="domain" description="PIN" evidence="5">
    <location>
        <begin position="50"/>
        <end position="162"/>
    </location>
</feature>
<protein>
    <submittedName>
        <fullName evidence="6">PIN domain-containing protein</fullName>
    </submittedName>
</protein>
<dbReference type="GO" id="GO:0046872">
    <property type="term" value="F:metal ion binding"/>
    <property type="evidence" value="ECO:0007669"/>
    <property type="project" value="UniProtKB-KW"/>
</dbReference>
<dbReference type="KEGG" id="mprt:ET475_09145"/>
<dbReference type="OrthoDB" id="4774897at2"/>
<dbReference type="GO" id="GO:0016787">
    <property type="term" value="F:hydrolase activity"/>
    <property type="evidence" value="ECO:0007669"/>
    <property type="project" value="UniProtKB-KW"/>
</dbReference>
<dbReference type="InterPro" id="IPR029060">
    <property type="entry name" value="PIN-like_dom_sf"/>
</dbReference>
<organism evidence="6 7">
    <name type="scientific">Microbacterium protaetiae</name>
    <dbReference type="NCBI Taxonomy" id="2509458"/>
    <lineage>
        <taxon>Bacteria</taxon>
        <taxon>Bacillati</taxon>
        <taxon>Actinomycetota</taxon>
        <taxon>Actinomycetes</taxon>
        <taxon>Micrococcales</taxon>
        <taxon>Microbacteriaceae</taxon>
        <taxon>Microbacterium</taxon>
    </lineage>
</organism>
<evidence type="ECO:0000313" key="7">
    <source>
        <dbReference type="Proteomes" id="UP000293995"/>
    </source>
</evidence>
<name>A0A4P6EG52_9MICO</name>